<reference evidence="2 3" key="1">
    <citation type="journal article" date="2020" name="Phytopathology">
        <title>Genome Sequence Resources of Colletotrichum truncatum, C. plurivorum, C. musicola, and C. sojae: Four Species Pathogenic to Soybean (Glycine max).</title>
        <authorList>
            <person name="Rogerio F."/>
            <person name="Boufleur T.R."/>
            <person name="Ciampi-Guillardi M."/>
            <person name="Sukno S.A."/>
            <person name="Thon M.R."/>
            <person name="Massola Junior N.S."/>
            <person name="Baroncelli R."/>
        </authorList>
    </citation>
    <scope>NUCLEOTIDE SEQUENCE [LARGE SCALE GENOMIC DNA]</scope>
    <source>
        <strain evidence="2 3">LFN0009</strain>
    </source>
</reference>
<evidence type="ECO:0000256" key="1">
    <source>
        <dbReference type="SAM" id="MobiDB-lite"/>
    </source>
</evidence>
<dbReference type="AlphaFoldDB" id="A0A8H6MPB1"/>
<dbReference type="Proteomes" id="UP000652219">
    <property type="component" value="Unassembled WGS sequence"/>
</dbReference>
<name>A0A8H6MPB1_9PEZI</name>
<protein>
    <submittedName>
        <fullName evidence="2">Uncharacterized protein</fullName>
    </submittedName>
</protein>
<accession>A0A8H6MPB1</accession>
<proteinExistence type="predicted"/>
<dbReference type="EMBL" id="WIGN01000221">
    <property type="protein sequence ID" value="KAF6803989.1"/>
    <property type="molecule type" value="Genomic_DNA"/>
</dbReference>
<gene>
    <name evidence="2" type="ORF">CSOJ01_10500</name>
</gene>
<feature type="compositionally biased region" description="Polar residues" evidence="1">
    <location>
        <begin position="25"/>
        <end position="37"/>
    </location>
</feature>
<organism evidence="2 3">
    <name type="scientific">Colletotrichum sojae</name>
    <dbReference type="NCBI Taxonomy" id="2175907"/>
    <lineage>
        <taxon>Eukaryota</taxon>
        <taxon>Fungi</taxon>
        <taxon>Dikarya</taxon>
        <taxon>Ascomycota</taxon>
        <taxon>Pezizomycotina</taxon>
        <taxon>Sordariomycetes</taxon>
        <taxon>Hypocreomycetidae</taxon>
        <taxon>Glomerellales</taxon>
        <taxon>Glomerellaceae</taxon>
        <taxon>Colletotrichum</taxon>
        <taxon>Colletotrichum orchidearum species complex</taxon>
    </lineage>
</organism>
<feature type="region of interest" description="Disordered" evidence="1">
    <location>
        <begin position="23"/>
        <end position="45"/>
    </location>
</feature>
<keyword evidence="3" id="KW-1185">Reference proteome</keyword>
<sequence length="156" mass="17379">MTPPSAVNDEYKTRMKSDELACPEYSSQKRPLDSSKNIIKRTDVGQGTKPYRRVWHLRRRHLSAGPQERGFQLATRPRRLGRSAESFAWRNSDASKENPGPFAAHCGSPPPQPRARAAAQQQVWDGKLVPNGGLSALRVTLVQILVAEPIARPLMT</sequence>
<feature type="region of interest" description="Disordered" evidence="1">
    <location>
        <begin position="90"/>
        <end position="117"/>
    </location>
</feature>
<evidence type="ECO:0000313" key="2">
    <source>
        <dbReference type="EMBL" id="KAF6803989.1"/>
    </source>
</evidence>
<evidence type="ECO:0000313" key="3">
    <source>
        <dbReference type="Proteomes" id="UP000652219"/>
    </source>
</evidence>
<comment type="caution">
    <text evidence="2">The sequence shown here is derived from an EMBL/GenBank/DDBJ whole genome shotgun (WGS) entry which is preliminary data.</text>
</comment>